<dbReference type="InterPro" id="IPR025051">
    <property type="entry name" value="DUF3990"/>
</dbReference>
<keyword evidence="2" id="KW-1185">Reference proteome</keyword>
<dbReference type="AlphaFoldDB" id="A0A2S2CT70"/>
<gene>
    <name evidence="1" type="ORF">DEW08_16980</name>
</gene>
<evidence type="ECO:0008006" key="3">
    <source>
        <dbReference type="Google" id="ProtNLM"/>
    </source>
</evidence>
<protein>
    <recommendedName>
        <fullName evidence="3">DUF3990 domain-containing protein</fullName>
    </recommendedName>
</protein>
<dbReference type="OrthoDB" id="9813772at2"/>
<evidence type="ECO:0000313" key="2">
    <source>
        <dbReference type="Proteomes" id="UP000245629"/>
    </source>
</evidence>
<proteinExistence type="predicted"/>
<dbReference type="RefSeq" id="WP_109329078.1">
    <property type="nucleotide sequence ID" value="NZ_CP029353.1"/>
</dbReference>
<dbReference type="Proteomes" id="UP000245629">
    <property type="component" value="Chromosome 2"/>
</dbReference>
<accession>A0A2S2CT70</accession>
<evidence type="ECO:0000313" key="1">
    <source>
        <dbReference type="EMBL" id="AWK87676.1"/>
    </source>
</evidence>
<sequence length="177" mass="19816">MVWRNQPLVVYHGTYDQAAGQMIRPAKSLPNAVDLSVGRSFLDFGKGFYTTTVLEQAVAWANNRARRMRASAVKTPYPVAAAVVAFEIDRTMLGRLESLVFLTDRDSAGFWELVEQCRQGAHPMHGRTRPYDVVYGPVTDWPRGGLLPGYTQISFHTEHALSVLESPRISHIGRPFV</sequence>
<organism evidence="1 2">
    <name type="scientific">Azospirillum thermophilum</name>
    <dbReference type="NCBI Taxonomy" id="2202148"/>
    <lineage>
        <taxon>Bacteria</taxon>
        <taxon>Pseudomonadati</taxon>
        <taxon>Pseudomonadota</taxon>
        <taxon>Alphaproteobacteria</taxon>
        <taxon>Rhodospirillales</taxon>
        <taxon>Azospirillaceae</taxon>
        <taxon>Azospirillum</taxon>
    </lineage>
</organism>
<dbReference type="KEGG" id="azz:DEW08_16980"/>
<dbReference type="EMBL" id="CP029353">
    <property type="protein sequence ID" value="AWK87676.1"/>
    <property type="molecule type" value="Genomic_DNA"/>
</dbReference>
<reference evidence="2" key="1">
    <citation type="submission" date="2018-05" db="EMBL/GenBank/DDBJ databases">
        <title>Azospirillum thermophila sp. nov., a novel isolated from hot spring.</title>
        <authorList>
            <person name="Zhao Z."/>
        </authorList>
    </citation>
    <scope>NUCLEOTIDE SEQUENCE [LARGE SCALE GENOMIC DNA]</scope>
    <source>
        <strain evidence="2">CFH 70021</strain>
    </source>
</reference>
<dbReference type="Pfam" id="PF13151">
    <property type="entry name" value="DUF3990"/>
    <property type="match status" value="1"/>
</dbReference>
<name>A0A2S2CT70_9PROT</name>